<feature type="region of interest" description="Disordered" evidence="1">
    <location>
        <begin position="128"/>
        <end position="218"/>
    </location>
</feature>
<evidence type="ECO:0000256" key="1">
    <source>
        <dbReference type="SAM" id="MobiDB-lite"/>
    </source>
</evidence>
<protein>
    <submittedName>
        <fullName evidence="4">LAETG motif-containing sortase-dependent surface protein</fullName>
    </submittedName>
</protein>
<dbReference type="Proteomes" id="UP001550210">
    <property type="component" value="Unassembled WGS sequence"/>
</dbReference>
<dbReference type="RefSeq" id="WP_355398817.1">
    <property type="nucleotide sequence ID" value="NZ_JBEXPZ010000031.1"/>
</dbReference>
<accession>A0ABV2V104</accession>
<sequence>MSTSPRIARAARCLGVASASAALVFGVAGNAMARTIKDFSAVAECDGGQGVIRVTDVDPLGVPAEVTVYLENNGADLRKVGTQVIEGSTAEGVTVTFDEKWKPKAEYRIHIAADIVDDDLPILVAPDESCKKADDTPPASSEKQEKPGKPDKPGKPEEARKPEKPGQPAEKEPAEEGKAPTPSTSESGTPAGSGGTNNLPSPEGDSNLAETGADSDTGPIAGVAAVLVALGVGAVVYSMRRRGSSMR</sequence>
<keyword evidence="2" id="KW-1133">Transmembrane helix</keyword>
<feature type="compositionally biased region" description="Basic and acidic residues" evidence="1">
    <location>
        <begin position="142"/>
        <end position="178"/>
    </location>
</feature>
<keyword evidence="2" id="KW-0812">Transmembrane</keyword>
<evidence type="ECO:0000313" key="5">
    <source>
        <dbReference type="Proteomes" id="UP001550210"/>
    </source>
</evidence>
<name>A0ABV2V104_9ACTN</name>
<gene>
    <name evidence="4" type="ORF">ABZZ21_23725</name>
</gene>
<feature type="chain" id="PRO_5046789565" evidence="3">
    <location>
        <begin position="34"/>
        <end position="247"/>
    </location>
</feature>
<keyword evidence="3" id="KW-0732">Signal</keyword>
<evidence type="ECO:0000256" key="3">
    <source>
        <dbReference type="SAM" id="SignalP"/>
    </source>
</evidence>
<comment type="caution">
    <text evidence="4">The sequence shown here is derived from an EMBL/GenBank/DDBJ whole genome shotgun (WGS) entry which is preliminary data.</text>
</comment>
<keyword evidence="5" id="KW-1185">Reference proteome</keyword>
<evidence type="ECO:0000313" key="4">
    <source>
        <dbReference type="EMBL" id="MET9847503.1"/>
    </source>
</evidence>
<keyword evidence="2" id="KW-0472">Membrane</keyword>
<dbReference type="NCBIfam" id="NF041528">
    <property type="entry name" value="strep_LAETG"/>
    <property type="match status" value="1"/>
</dbReference>
<feature type="transmembrane region" description="Helical" evidence="2">
    <location>
        <begin position="220"/>
        <end position="239"/>
    </location>
</feature>
<feature type="signal peptide" evidence="3">
    <location>
        <begin position="1"/>
        <end position="33"/>
    </location>
</feature>
<proteinExistence type="predicted"/>
<feature type="compositionally biased region" description="Polar residues" evidence="1">
    <location>
        <begin position="181"/>
        <end position="200"/>
    </location>
</feature>
<organism evidence="4 5">
    <name type="scientific">Streptomyces ossamyceticus</name>
    <dbReference type="NCBI Taxonomy" id="249581"/>
    <lineage>
        <taxon>Bacteria</taxon>
        <taxon>Bacillati</taxon>
        <taxon>Actinomycetota</taxon>
        <taxon>Actinomycetes</taxon>
        <taxon>Kitasatosporales</taxon>
        <taxon>Streptomycetaceae</taxon>
        <taxon>Streptomyces</taxon>
    </lineage>
</organism>
<reference evidence="4 5" key="1">
    <citation type="submission" date="2024-06" db="EMBL/GenBank/DDBJ databases">
        <title>The Natural Products Discovery Center: Release of the First 8490 Sequenced Strains for Exploring Actinobacteria Biosynthetic Diversity.</title>
        <authorList>
            <person name="Kalkreuter E."/>
            <person name="Kautsar S.A."/>
            <person name="Yang D."/>
            <person name="Bader C.D."/>
            <person name="Teijaro C.N."/>
            <person name="Fluegel L."/>
            <person name="Davis C.M."/>
            <person name="Simpson J.R."/>
            <person name="Lauterbach L."/>
            <person name="Steele A.D."/>
            <person name="Gui C."/>
            <person name="Meng S."/>
            <person name="Li G."/>
            <person name="Viehrig K."/>
            <person name="Ye F."/>
            <person name="Su P."/>
            <person name="Kiefer A.F."/>
            <person name="Nichols A."/>
            <person name="Cepeda A.J."/>
            <person name="Yan W."/>
            <person name="Fan B."/>
            <person name="Jiang Y."/>
            <person name="Adhikari A."/>
            <person name="Zheng C.-J."/>
            <person name="Schuster L."/>
            <person name="Cowan T.M."/>
            <person name="Smanski M.J."/>
            <person name="Chevrette M.G."/>
            <person name="De Carvalho L.P.S."/>
            <person name="Shen B."/>
        </authorList>
    </citation>
    <scope>NUCLEOTIDE SEQUENCE [LARGE SCALE GENOMIC DNA]</scope>
    <source>
        <strain evidence="4 5">NPDC006434</strain>
    </source>
</reference>
<dbReference type="EMBL" id="JBEXPZ010000031">
    <property type="protein sequence ID" value="MET9847503.1"/>
    <property type="molecule type" value="Genomic_DNA"/>
</dbReference>
<evidence type="ECO:0000256" key="2">
    <source>
        <dbReference type="SAM" id="Phobius"/>
    </source>
</evidence>